<feature type="compositionally biased region" description="Polar residues" evidence="1">
    <location>
        <begin position="20"/>
        <end position="30"/>
    </location>
</feature>
<dbReference type="PANTHER" id="PTHR24030:SF0">
    <property type="entry name" value="PROTEIN CMSS1"/>
    <property type="match status" value="1"/>
</dbReference>
<dbReference type="GeneID" id="7452265"/>
<protein>
    <submittedName>
        <fullName evidence="2">Uncharacterized protein</fullName>
    </submittedName>
</protein>
<feature type="region of interest" description="Disordered" evidence="1">
    <location>
        <begin position="1"/>
        <end position="80"/>
    </location>
</feature>
<evidence type="ECO:0000313" key="3">
    <source>
        <dbReference type="Proteomes" id="UP000001449"/>
    </source>
</evidence>
<dbReference type="PaxDb" id="35128-Thaps22498"/>
<keyword evidence="3" id="KW-1185">Reference proteome</keyword>
<dbReference type="Proteomes" id="UP000001449">
    <property type="component" value="Chromosome 4"/>
</dbReference>
<dbReference type="eggNOG" id="ENOG502T2EY">
    <property type="taxonomic scope" value="Eukaryota"/>
</dbReference>
<dbReference type="InParanoid" id="B8C0Q6"/>
<name>B8C0Q6_THAPS</name>
<dbReference type="RefSeq" id="XP_002289571.1">
    <property type="nucleotide sequence ID" value="XM_002289535.1"/>
</dbReference>
<dbReference type="InterPro" id="IPR032704">
    <property type="entry name" value="Cms1"/>
</dbReference>
<feature type="compositionally biased region" description="Acidic residues" evidence="1">
    <location>
        <begin position="1"/>
        <end position="18"/>
    </location>
</feature>
<reference evidence="2 3" key="1">
    <citation type="journal article" date="2004" name="Science">
        <title>The genome of the diatom Thalassiosira pseudonana: ecology, evolution, and metabolism.</title>
        <authorList>
            <person name="Armbrust E.V."/>
            <person name="Berges J.A."/>
            <person name="Bowler C."/>
            <person name="Green B.R."/>
            <person name="Martinez D."/>
            <person name="Putnam N.H."/>
            <person name="Zhou S."/>
            <person name="Allen A.E."/>
            <person name="Apt K.E."/>
            <person name="Bechner M."/>
            <person name="Brzezinski M.A."/>
            <person name="Chaal B.K."/>
            <person name="Chiovitti A."/>
            <person name="Davis A.K."/>
            <person name="Demarest M.S."/>
            <person name="Detter J.C."/>
            <person name="Glavina T."/>
            <person name="Goodstein D."/>
            <person name="Hadi M.Z."/>
            <person name="Hellsten U."/>
            <person name="Hildebrand M."/>
            <person name="Jenkins B.D."/>
            <person name="Jurka J."/>
            <person name="Kapitonov V.V."/>
            <person name="Kroger N."/>
            <person name="Lau W.W."/>
            <person name="Lane T.W."/>
            <person name="Larimer F.W."/>
            <person name="Lippmeier J.C."/>
            <person name="Lucas S."/>
            <person name="Medina M."/>
            <person name="Montsant A."/>
            <person name="Obornik M."/>
            <person name="Parker M.S."/>
            <person name="Palenik B."/>
            <person name="Pazour G.J."/>
            <person name="Richardson P.M."/>
            <person name="Rynearson T.A."/>
            <person name="Saito M.A."/>
            <person name="Schwartz D.C."/>
            <person name="Thamatrakoln K."/>
            <person name="Valentin K."/>
            <person name="Vardi A."/>
            <person name="Wilkerson F.P."/>
            <person name="Rokhsar D.S."/>
        </authorList>
    </citation>
    <scope>NUCLEOTIDE SEQUENCE [LARGE SCALE GENOMIC DNA]</scope>
    <source>
        <strain evidence="2 3">CCMP1335</strain>
    </source>
</reference>
<evidence type="ECO:0000256" key="1">
    <source>
        <dbReference type="SAM" id="MobiDB-lite"/>
    </source>
</evidence>
<feature type="region of interest" description="Disordered" evidence="1">
    <location>
        <begin position="115"/>
        <end position="136"/>
    </location>
</feature>
<evidence type="ECO:0000313" key="2">
    <source>
        <dbReference type="EMBL" id="EED93108.1"/>
    </source>
</evidence>
<dbReference type="KEGG" id="tps:THAPSDRAFT_22498"/>
<dbReference type="STRING" id="35128.B8C0Q6"/>
<dbReference type="OMA" id="VIDCHED"/>
<dbReference type="AlphaFoldDB" id="B8C0Q6"/>
<reference evidence="2 3" key="2">
    <citation type="journal article" date="2008" name="Nature">
        <title>The Phaeodactylum genome reveals the evolutionary history of diatom genomes.</title>
        <authorList>
            <person name="Bowler C."/>
            <person name="Allen A.E."/>
            <person name="Badger J.H."/>
            <person name="Grimwood J."/>
            <person name="Jabbari K."/>
            <person name="Kuo A."/>
            <person name="Maheswari U."/>
            <person name="Martens C."/>
            <person name="Maumus F."/>
            <person name="Otillar R.P."/>
            <person name="Rayko E."/>
            <person name="Salamov A."/>
            <person name="Vandepoele K."/>
            <person name="Beszteri B."/>
            <person name="Gruber A."/>
            <person name="Heijde M."/>
            <person name="Katinka M."/>
            <person name="Mock T."/>
            <person name="Valentin K."/>
            <person name="Verret F."/>
            <person name="Berges J.A."/>
            <person name="Brownlee C."/>
            <person name="Cadoret J.P."/>
            <person name="Chiovitti A."/>
            <person name="Choi C.J."/>
            <person name="Coesel S."/>
            <person name="De Martino A."/>
            <person name="Detter J.C."/>
            <person name="Durkin C."/>
            <person name="Falciatore A."/>
            <person name="Fournet J."/>
            <person name="Haruta M."/>
            <person name="Huysman M.J."/>
            <person name="Jenkins B.D."/>
            <person name="Jiroutova K."/>
            <person name="Jorgensen R.E."/>
            <person name="Joubert Y."/>
            <person name="Kaplan A."/>
            <person name="Kroger N."/>
            <person name="Kroth P.G."/>
            <person name="La Roche J."/>
            <person name="Lindquist E."/>
            <person name="Lommer M."/>
            <person name="Martin-Jezequel V."/>
            <person name="Lopez P.J."/>
            <person name="Lucas S."/>
            <person name="Mangogna M."/>
            <person name="McGinnis K."/>
            <person name="Medlin L.K."/>
            <person name="Montsant A."/>
            <person name="Oudot-Le Secq M.P."/>
            <person name="Napoli C."/>
            <person name="Obornik M."/>
            <person name="Parker M.S."/>
            <person name="Petit J.L."/>
            <person name="Porcel B.M."/>
            <person name="Poulsen N."/>
            <person name="Robison M."/>
            <person name="Rychlewski L."/>
            <person name="Rynearson T.A."/>
            <person name="Schmutz J."/>
            <person name="Shapiro H."/>
            <person name="Siaut M."/>
            <person name="Stanley M."/>
            <person name="Sussman M.R."/>
            <person name="Taylor A.R."/>
            <person name="Vardi A."/>
            <person name="von Dassow P."/>
            <person name="Vyverman W."/>
            <person name="Willis A."/>
            <person name="Wyrwicz L.S."/>
            <person name="Rokhsar D.S."/>
            <person name="Weissenbach J."/>
            <person name="Armbrust E.V."/>
            <person name="Green B.R."/>
            <person name="Van de Peer Y."/>
            <person name="Grigoriev I.V."/>
        </authorList>
    </citation>
    <scope>NUCLEOTIDE SEQUENCE [LARGE SCALE GENOMIC DNA]</scope>
    <source>
        <strain evidence="2 3">CCMP1335</strain>
    </source>
</reference>
<gene>
    <name evidence="2" type="ORF">THAPSDRAFT_22498</name>
</gene>
<dbReference type="PANTHER" id="PTHR24030">
    <property type="entry name" value="PROTEIN CMSS1"/>
    <property type="match status" value="1"/>
</dbReference>
<dbReference type="Pfam" id="PF14617">
    <property type="entry name" value="CMS1"/>
    <property type="match status" value="1"/>
</dbReference>
<accession>B8C0Q6</accession>
<proteinExistence type="predicted"/>
<dbReference type="HOGENOM" id="CLU_827680_0_0_1"/>
<dbReference type="EMBL" id="CM000641">
    <property type="protein sequence ID" value="EED93108.1"/>
    <property type="molecule type" value="Genomic_DNA"/>
</dbReference>
<sequence length="336" mass="36341">MGGDDLASDDEFLFEEGIIETSNERGTAISSDDDNSVASGDVDVKREVPSSKSKKRKAGNDQPSASSTKSKKEKQPTSSSKIMIQAGRGIALDSSDAQAMFIGTVYSHSVKLTAAGAGATGEEEEDTNNNGGEEGDKAIQPEKFLFQPHHFYAPPSTIDATTAQKHHSNLSMYLRQSGVLPSLKRLKNWKHNNSPMVIVLTLSARRSVELLQQLSFLKLPVAKLFAKHMSVGDQVDLLNGDGGGGKGKKSGRCFPIGVGTPGRLLTLLRHGREANGKPGALRLNHTELIVIDCHEDSKGFNVTTLKDTVPELMQFMKEGVVGELERRKDKIKVALF</sequence>
<organism evidence="2 3">
    <name type="scientific">Thalassiosira pseudonana</name>
    <name type="common">Marine diatom</name>
    <name type="synonym">Cyclotella nana</name>
    <dbReference type="NCBI Taxonomy" id="35128"/>
    <lineage>
        <taxon>Eukaryota</taxon>
        <taxon>Sar</taxon>
        <taxon>Stramenopiles</taxon>
        <taxon>Ochrophyta</taxon>
        <taxon>Bacillariophyta</taxon>
        <taxon>Coscinodiscophyceae</taxon>
        <taxon>Thalassiosirophycidae</taxon>
        <taxon>Thalassiosirales</taxon>
        <taxon>Thalassiosiraceae</taxon>
        <taxon>Thalassiosira</taxon>
    </lineage>
</organism>